<dbReference type="Gene3D" id="3.50.50.60">
    <property type="entry name" value="FAD/NAD(P)-binding domain"/>
    <property type="match status" value="2"/>
</dbReference>
<name>A0A4V3Z536_9ACTN</name>
<dbReference type="Pfam" id="PF01593">
    <property type="entry name" value="Amino_oxidase"/>
    <property type="match status" value="1"/>
</dbReference>
<dbReference type="PANTHER" id="PTHR43734">
    <property type="entry name" value="PHYTOENE DESATURASE"/>
    <property type="match status" value="1"/>
</dbReference>
<evidence type="ECO:0000259" key="5">
    <source>
        <dbReference type="Pfam" id="PF01593"/>
    </source>
</evidence>
<keyword evidence="7" id="KW-1185">Reference proteome</keyword>
<dbReference type="InterPro" id="IPR036188">
    <property type="entry name" value="FAD/NAD-bd_sf"/>
</dbReference>
<dbReference type="EMBL" id="SSXH01000514">
    <property type="protein sequence ID" value="THJ64999.1"/>
    <property type="molecule type" value="Genomic_DNA"/>
</dbReference>
<evidence type="ECO:0000256" key="2">
    <source>
        <dbReference type="ARBA" id="ARBA00022746"/>
    </source>
</evidence>
<evidence type="ECO:0000313" key="6">
    <source>
        <dbReference type="EMBL" id="THJ64999.1"/>
    </source>
</evidence>
<comment type="pathway">
    <text evidence="1 4">Carotenoid biosynthesis.</text>
</comment>
<dbReference type="PANTHER" id="PTHR43734:SF1">
    <property type="entry name" value="PHYTOENE DESATURASE"/>
    <property type="match status" value="1"/>
</dbReference>
<reference evidence="6 7" key="1">
    <citation type="submission" date="2019-04" db="EMBL/GenBank/DDBJ databases">
        <title>Draft genome sequences for three unisolated Alnus-infective Frankia Sp+ strains, AgTrS, AiOr and AvVan, the first sequenced Frankia strains able to sporulate in-planta.</title>
        <authorList>
            <person name="Bethencourt L."/>
            <person name="Vautrin F."/>
            <person name="Taib N."/>
            <person name="Dubost A."/>
            <person name="Castro-Garcia L."/>
            <person name="Imbaud O."/>
            <person name="Abrouk D."/>
            <person name="Fournier P."/>
            <person name="Briolay J."/>
            <person name="Nguyen A."/>
            <person name="Normand P."/>
            <person name="Fernandez M.P."/>
            <person name="Brochier-Armanet C."/>
            <person name="Herrera-Belaroussi A."/>
        </authorList>
    </citation>
    <scope>NUCLEOTIDE SEQUENCE [LARGE SCALE GENOMIC DNA]</scope>
    <source>
        <strain evidence="6 7">AvVan</strain>
    </source>
</reference>
<evidence type="ECO:0000256" key="3">
    <source>
        <dbReference type="ARBA" id="ARBA00023002"/>
    </source>
</evidence>
<feature type="domain" description="Amine oxidase" evidence="5">
    <location>
        <begin position="12"/>
        <end position="305"/>
    </location>
</feature>
<proteinExistence type="inferred from homology"/>
<keyword evidence="3 4" id="KW-0560">Oxidoreductase</keyword>
<dbReference type="NCBIfam" id="TIGR02734">
    <property type="entry name" value="crtI_fam"/>
    <property type="match status" value="1"/>
</dbReference>
<keyword evidence="2 4" id="KW-0125">Carotenoid biosynthesis</keyword>
<sequence length="495" mass="51876">MARVVVIGAGVGGLAAAARLAAAGHDVTVCEQSSRIGGKLGWYERDGYGFDTGPSLLTMPGVFEDLFAATGGPLRAELDLRRLDPIASYRFADGTTLAAHADDDAFAAELDERLGAGAGSDWRRLADRAARVFDAAEGPFLSSPVRAGGLARLAWASPGDVAAVAPGRGLRGLGRSYLRDPRLRMVLDRYATYSGSDPRRAPAALVSVVHAERRFGGWYVPGGLRRLGEAIARRAEDRRARVLLDTRVLRVTRTPGGRVDGVRLADGSQLPADIVVANVDAAALYGQLVDDRRGRRHVQRATRSMSGFVLLLALSGRTPGLGHHTVTFPADYDGEFDAVFAGRLADDPAVYLAVPADPACAPPDSEAWFVLVNAAPHAPAAGRPGVRGLDWDQPGLADGYARHLLDVLAARGFDVRSRLQWYKTITPADLARRTGSVGGSIYGGSSNGARAAFLRPPNAARVPGLFLVGGSTHPGGGLPLVVLSAGIVAGLVGPA</sequence>
<dbReference type="GO" id="GO:0016117">
    <property type="term" value="P:carotenoid biosynthetic process"/>
    <property type="evidence" value="ECO:0007669"/>
    <property type="project" value="UniProtKB-KW"/>
</dbReference>
<evidence type="ECO:0000256" key="4">
    <source>
        <dbReference type="RuleBase" id="RU362075"/>
    </source>
</evidence>
<comment type="similarity">
    <text evidence="4">Belongs to the carotenoid/retinoid oxidoreductase family.</text>
</comment>
<gene>
    <name evidence="6" type="primary">crtI</name>
    <name evidence="6" type="ORF">E7Y31_17265</name>
</gene>
<protein>
    <submittedName>
        <fullName evidence="6">Phytoene desaturase</fullName>
    </submittedName>
</protein>
<dbReference type="AlphaFoldDB" id="A0A4V3Z536"/>
<dbReference type="InterPro" id="IPR002937">
    <property type="entry name" value="Amino_oxidase"/>
</dbReference>
<comment type="caution">
    <text evidence="6">The sequence shown here is derived from an EMBL/GenBank/DDBJ whole genome shotgun (WGS) entry which is preliminary data.</text>
</comment>
<evidence type="ECO:0000256" key="1">
    <source>
        <dbReference type="ARBA" id="ARBA00004829"/>
    </source>
</evidence>
<evidence type="ECO:0000313" key="7">
    <source>
        <dbReference type="Proteomes" id="UP000305282"/>
    </source>
</evidence>
<dbReference type="RefSeq" id="WP_136448994.1">
    <property type="nucleotide sequence ID" value="NZ_SSXH01000514.1"/>
</dbReference>
<dbReference type="OrthoDB" id="9774675at2"/>
<dbReference type="Proteomes" id="UP000305282">
    <property type="component" value="Unassembled WGS sequence"/>
</dbReference>
<organism evidence="6 7">
    <name type="scientific">Candidatus Frankia alpina</name>
    <dbReference type="NCBI Taxonomy" id="2699483"/>
    <lineage>
        <taxon>Bacteria</taxon>
        <taxon>Bacillati</taxon>
        <taxon>Actinomycetota</taxon>
        <taxon>Actinomycetes</taxon>
        <taxon>Frankiales</taxon>
        <taxon>Frankiaceae</taxon>
        <taxon>Frankia</taxon>
    </lineage>
</organism>
<dbReference type="InterPro" id="IPR014105">
    <property type="entry name" value="Carotenoid/retinoid_OxRdtase"/>
</dbReference>
<dbReference type="SUPFAM" id="SSF51905">
    <property type="entry name" value="FAD/NAD(P)-binding domain"/>
    <property type="match status" value="1"/>
</dbReference>
<accession>A0A4V3Z536</accession>
<dbReference type="GO" id="GO:0016491">
    <property type="term" value="F:oxidoreductase activity"/>
    <property type="evidence" value="ECO:0007669"/>
    <property type="project" value="UniProtKB-KW"/>
</dbReference>